<dbReference type="EMBL" id="JAAIIH010000014">
    <property type="protein sequence ID" value="NMN01019.1"/>
    <property type="molecule type" value="Genomic_DNA"/>
</dbReference>
<organism evidence="1 2">
    <name type="scientific">Bifidobacterium moraviense</name>
    <dbReference type="NCBI Taxonomy" id="2675323"/>
    <lineage>
        <taxon>Bacteria</taxon>
        <taxon>Bacillati</taxon>
        <taxon>Actinomycetota</taxon>
        <taxon>Actinomycetes</taxon>
        <taxon>Bifidobacteriales</taxon>
        <taxon>Bifidobacteriaceae</taxon>
        <taxon>Bifidobacterium</taxon>
    </lineage>
</organism>
<gene>
    <name evidence="1" type="ORF">G1C96_1601</name>
</gene>
<comment type="caution">
    <text evidence="1">The sequence shown here is derived from an EMBL/GenBank/DDBJ whole genome shotgun (WGS) entry which is preliminary data.</text>
</comment>
<evidence type="ECO:0000313" key="2">
    <source>
        <dbReference type="Proteomes" id="UP000588277"/>
    </source>
</evidence>
<proteinExistence type="predicted"/>
<keyword evidence="2" id="KW-1185">Reference proteome</keyword>
<reference evidence="1 2" key="1">
    <citation type="submission" date="2020-02" db="EMBL/GenBank/DDBJ databases">
        <title>Characterization of phylogenetic diversity of novel bifidobacterial species isolated in Czech ZOOs.</title>
        <authorList>
            <person name="Lugli G.A."/>
            <person name="Vera N.B."/>
            <person name="Ventura M."/>
        </authorList>
    </citation>
    <scope>NUCLEOTIDE SEQUENCE [LARGE SCALE GENOMIC DNA]</scope>
    <source>
        <strain evidence="1 2">DSM 109958</strain>
    </source>
</reference>
<accession>A0A7Y0F2V5</accession>
<sequence>MQYFWTDLDWITPPKRFEFRDQQGVPRVLAVRHGNSRPRYTLNDDSRSTIAHIRQGSPMHFEHFYVDLPGDGISFAVAKRAFHIGEYLIEDLPWLVRYTRDAPAFVHDFQITDTNAVPVAHLRFDPAYQTWVLDIADERTRAAVFAVAVCLVRFLHDDAYNAGVD</sequence>
<name>A0A7Y0F2V5_9BIFI</name>
<protein>
    <submittedName>
        <fullName evidence="1">Uncharacterized protein</fullName>
    </submittedName>
</protein>
<dbReference type="RefSeq" id="WP_169276101.1">
    <property type="nucleotide sequence ID" value="NZ_JAAIIH010000014.1"/>
</dbReference>
<dbReference type="Proteomes" id="UP000588277">
    <property type="component" value="Unassembled WGS sequence"/>
</dbReference>
<evidence type="ECO:0000313" key="1">
    <source>
        <dbReference type="EMBL" id="NMN01019.1"/>
    </source>
</evidence>
<dbReference type="AlphaFoldDB" id="A0A7Y0F2V5"/>